<reference evidence="2 3" key="1">
    <citation type="journal article" date="2022" name="Res Sq">
        <title>Evolution of multicellular longitudinally dividing oral cavity symbionts (Neisseriaceae).</title>
        <authorList>
            <person name="Nyongesa S."/>
            <person name="Weber P."/>
            <person name="Bernet E."/>
            <person name="Pullido F."/>
            <person name="Nieckarz M."/>
            <person name="Delaby M."/>
            <person name="Nieves C."/>
            <person name="Viehboeck T."/>
            <person name="Krause N."/>
            <person name="Rivera-Millot A."/>
            <person name="Nakamura A."/>
            <person name="Vischer N."/>
            <person name="VanNieuwenhze M."/>
            <person name="Brun Y."/>
            <person name="Cava F."/>
            <person name="Bulgheresi S."/>
            <person name="Veyrier F."/>
        </authorList>
    </citation>
    <scope>NUCLEOTIDE SEQUENCE [LARGE SCALE GENOMIC DNA]</scope>
    <source>
        <strain evidence="2 3">CCUG 63373m</strain>
    </source>
</reference>
<sequence>MPFQIFKAGTRRDHHGRLVSITADDVAQAAAAYNTASHEAPIVIGHPTDNAPAFGWVRSLRADNGVLSADFSQMDDDFVDLVKAGRYKKVSASFYPPDSPSNPKPGSWYLRHVGFLGAQPPAVKGLSAINFAEDDVYVEFSEAAHGYTASLFVRLREFLIEKFGIDEADKAVPSWQIENLEWAVKSADTSHTPAFADPATPTEPQTHENKETPMSPEEQLAAEKAAREAAEKKAAAAEAELKKLQDEQEQDLRDAAHNANADFAEGLVKNGRLKPADKALMIQVLDFADYPEQTSVDFGEGSNKTTIGEALRQFLRGLPEVLASGHHAKGAAPAATGGLSADFAEAANPDALSHHERAVALAAKAGITYEEAARRTAA</sequence>
<evidence type="ECO:0000313" key="2">
    <source>
        <dbReference type="EMBL" id="UOO82776.1"/>
    </source>
</evidence>
<evidence type="ECO:0000313" key="3">
    <source>
        <dbReference type="Proteomes" id="UP000829817"/>
    </source>
</evidence>
<evidence type="ECO:0000256" key="1">
    <source>
        <dbReference type="SAM" id="MobiDB-lite"/>
    </source>
</evidence>
<name>A0ABY4E1D2_9NEIS</name>
<feature type="compositionally biased region" description="Basic and acidic residues" evidence="1">
    <location>
        <begin position="224"/>
        <end position="252"/>
    </location>
</feature>
<protein>
    <submittedName>
        <fullName evidence="2">2-oxoacid:acceptor oxidoreductase</fullName>
    </submittedName>
</protein>
<proteinExistence type="predicted"/>
<dbReference type="RefSeq" id="WP_244786823.1">
    <property type="nucleotide sequence ID" value="NZ_CP091508.1"/>
</dbReference>
<feature type="region of interest" description="Disordered" evidence="1">
    <location>
        <begin position="188"/>
        <end position="252"/>
    </location>
</feature>
<accession>A0ABY4E1D2</accession>
<keyword evidence="3" id="KW-1185">Reference proteome</keyword>
<dbReference type="Proteomes" id="UP000829817">
    <property type="component" value="Chromosome"/>
</dbReference>
<dbReference type="EMBL" id="CP091508">
    <property type="protein sequence ID" value="UOO82776.1"/>
    <property type="molecule type" value="Genomic_DNA"/>
</dbReference>
<organism evidence="2 3">
    <name type="scientific">Uruburuella testudinis</name>
    <dbReference type="NCBI Taxonomy" id="1282863"/>
    <lineage>
        <taxon>Bacteria</taxon>
        <taxon>Pseudomonadati</taxon>
        <taxon>Pseudomonadota</taxon>
        <taxon>Betaproteobacteria</taxon>
        <taxon>Neisseriales</taxon>
        <taxon>Neisseriaceae</taxon>
        <taxon>Uruburuella</taxon>
    </lineage>
</organism>
<gene>
    <name evidence="2" type="ORF">LVJ83_04740</name>
</gene>